<dbReference type="Proteomes" id="UP000634136">
    <property type="component" value="Unassembled WGS sequence"/>
</dbReference>
<organism evidence="2 3">
    <name type="scientific">Senna tora</name>
    <dbReference type="NCBI Taxonomy" id="362788"/>
    <lineage>
        <taxon>Eukaryota</taxon>
        <taxon>Viridiplantae</taxon>
        <taxon>Streptophyta</taxon>
        <taxon>Embryophyta</taxon>
        <taxon>Tracheophyta</taxon>
        <taxon>Spermatophyta</taxon>
        <taxon>Magnoliopsida</taxon>
        <taxon>eudicotyledons</taxon>
        <taxon>Gunneridae</taxon>
        <taxon>Pentapetalae</taxon>
        <taxon>rosids</taxon>
        <taxon>fabids</taxon>
        <taxon>Fabales</taxon>
        <taxon>Fabaceae</taxon>
        <taxon>Caesalpinioideae</taxon>
        <taxon>Cassia clade</taxon>
        <taxon>Senna</taxon>
    </lineage>
</organism>
<dbReference type="EMBL" id="JAAIUW010000011">
    <property type="protein sequence ID" value="KAF7810407.1"/>
    <property type="molecule type" value="Genomic_DNA"/>
</dbReference>
<sequence length="215" mass="23169">MESISSAQSFGKASDPVTFTTSDNSATAATLIIGPHRPVRVNLVPTLLRLLPLEEAPPVIPVDQHLPKGFHPTAIPKSMGRILHIIPASLTPVTDSDKGFWECRSPLSVPHSPVKPLTNVISLPVQLKRLTTFGWSSVLLSISSIFASPTVFLTGLITIVTVGLSLLSLSTVTLGISRTSSSSLVFAFLILRRRRSLSSEERGLGFLELSCFNIF</sequence>
<evidence type="ECO:0000313" key="3">
    <source>
        <dbReference type="Proteomes" id="UP000634136"/>
    </source>
</evidence>
<gene>
    <name evidence="2" type="ORF">G2W53_037150</name>
</gene>
<dbReference type="AlphaFoldDB" id="A0A834SYQ0"/>
<name>A0A834SYQ0_9FABA</name>
<proteinExistence type="predicted"/>
<feature type="transmembrane region" description="Helical" evidence="1">
    <location>
        <begin position="166"/>
        <end position="191"/>
    </location>
</feature>
<protein>
    <submittedName>
        <fullName evidence="2">Uncharacterized protein</fullName>
    </submittedName>
</protein>
<evidence type="ECO:0000256" key="1">
    <source>
        <dbReference type="SAM" id="Phobius"/>
    </source>
</evidence>
<comment type="caution">
    <text evidence="2">The sequence shown here is derived from an EMBL/GenBank/DDBJ whole genome shotgun (WGS) entry which is preliminary data.</text>
</comment>
<evidence type="ECO:0000313" key="2">
    <source>
        <dbReference type="EMBL" id="KAF7810407.1"/>
    </source>
</evidence>
<feature type="transmembrane region" description="Helical" evidence="1">
    <location>
        <begin position="138"/>
        <end position="160"/>
    </location>
</feature>
<keyword evidence="1" id="KW-0472">Membrane</keyword>
<keyword evidence="3" id="KW-1185">Reference proteome</keyword>
<keyword evidence="1" id="KW-1133">Transmembrane helix</keyword>
<accession>A0A834SYQ0</accession>
<keyword evidence="1" id="KW-0812">Transmembrane</keyword>
<reference evidence="2" key="1">
    <citation type="submission" date="2020-09" db="EMBL/GenBank/DDBJ databases">
        <title>Genome-Enabled Discovery of Anthraquinone Biosynthesis in Senna tora.</title>
        <authorList>
            <person name="Kang S.-H."/>
            <person name="Pandey R.P."/>
            <person name="Lee C.-M."/>
            <person name="Sim J.-S."/>
            <person name="Jeong J.-T."/>
            <person name="Choi B.-S."/>
            <person name="Jung M."/>
            <person name="Ginzburg D."/>
            <person name="Zhao K."/>
            <person name="Won S.Y."/>
            <person name="Oh T.-J."/>
            <person name="Yu Y."/>
            <person name="Kim N.-H."/>
            <person name="Lee O.R."/>
            <person name="Lee T.-H."/>
            <person name="Bashyal P."/>
            <person name="Kim T.-S."/>
            <person name="Lee W.-H."/>
            <person name="Kawkins C."/>
            <person name="Kim C.-K."/>
            <person name="Kim J.S."/>
            <person name="Ahn B.O."/>
            <person name="Rhee S.Y."/>
            <person name="Sohng J.K."/>
        </authorList>
    </citation>
    <scope>NUCLEOTIDE SEQUENCE</scope>
    <source>
        <tissue evidence="2">Leaf</tissue>
    </source>
</reference>